<dbReference type="GO" id="GO:0008270">
    <property type="term" value="F:zinc ion binding"/>
    <property type="evidence" value="ECO:0007669"/>
    <property type="project" value="UniProtKB-KW"/>
</dbReference>
<dbReference type="SMART" id="SM00355">
    <property type="entry name" value="ZnF_C2H2"/>
    <property type="match status" value="5"/>
</dbReference>
<gene>
    <name evidence="4" type="ORF">TIFTF001_011346</name>
</gene>
<dbReference type="InterPro" id="IPR036236">
    <property type="entry name" value="Znf_C2H2_sf"/>
</dbReference>
<dbReference type="PANTHER" id="PTHR46869:SF9">
    <property type="entry name" value="C2H2-TYPE DOMAIN-CONTAINING PROTEIN"/>
    <property type="match status" value="1"/>
</dbReference>
<evidence type="ECO:0000256" key="2">
    <source>
        <dbReference type="SAM" id="MobiDB-lite"/>
    </source>
</evidence>
<dbReference type="SUPFAM" id="SSF57667">
    <property type="entry name" value="beta-beta-alpha zinc fingers"/>
    <property type="match status" value="3"/>
</dbReference>
<name>A0AA87ZRK6_FICCA</name>
<protein>
    <recommendedName>
        <fullName evidence="3">C2H2-type domain-containing protein</fullName>
    </recommendedName>
</protein>
<feature type="compositionally biased region" description="Basic and acidic residues" evidence="2">
    <location>
        <begin position="37"/>
        <end position="54"/>
    </location>
</feature>
<dbReference type="PROSITE" id="PS00028">
    <property type="entry name" value="ZINC_FINGER_C2H2_1"/>
    <property type="match status" value="5"/>
</dbReference>
<feature type="domain" description="C2H2-type" evidence="3">
    <location>
        <begin position="86"/>
        <end position="113"/>
    </location>
</feature>
<comment type="caution">
    <text evidence="4">The sequence shown here is derived from an EMBL/GenBank/DDBJ whole genome shotgun (WGS) entry which is preliminary data.</text>
</comment>
<dbReference type="Pfam" id="PF13912">
    <property type="entry name" value="zf-C2H2_6"/>
    <property type="match status" value="5"/>
</dbReference>
<evidence type="ECO:0000313" key="4">
    <source>
        <dbReference type="EMBL" id="GMN42134.1"/>
    </source>
</evidence>
<organism evidence="4 5">
    <name type="scientific">Ficus carica</name>
    <name type="common">Common fig</name>
    <dbReference type="NCBI Taxonomy" id="3494"/>
    <lineage>
        <taxon>Eukaryota</taxon>
        <taxon>Viridiplantae</taxon>
        <taxon>Streptophyta</taxon>
        <taxon>Embryophyta</taxon>
        <taxon>Tracheophyta</taxon>
        <taxon>Spermatophyta</taxon>
        <taxon>Magnoliopsida</taxon>
        <taxon>eudicotyledons</taxon>
        <taxon>Gunneridae</taxon>
        <taxon>Pentapetalae</taxon>
        <taxon>rosids</taxon>
        <taxon>fabids</taxon>
        <taxon>Rosales</taxon>
        <taxon>Moraceae</taxon>
        <taxon>Ficeae</taxon>
        <taxon>Ficus</taxon>
    </lineage>
</organism>
<evidence type="ECO:0000256" key="1">
    <source>
        <dbReference type="PROSITE-ProRule" id="PRU00042"/>
    </source>
</evidence>
<dbReference type="InterPro" id="IPR013087">
    <property type="entry name" value="Znf_C2H2_type"/>
</dbReference>
<keyword evidence="1" id="KW-0479">Metal-binding</keyword>
<proteinExistence type="predicted"/>
<dbReference type="Proteomes" id="UP001187192">
    <property type="component" value="Unassembled WGS sequence"/>
</dbReference>
<feature type="domain" description="C2H2-type" evidence="3">
    <location>
        <begin position="360"/>
        <end position="387"/>
    </location>
</feature>
<keyword evidence="1" id="KW-0863">Zinc-finger</keyword>
<dbReference type="PANTHER" id="PTHR46869">
    <property type="entry name" value="C2H2-LIKE ZINC FINGER PROTEIN"/>
    <property type="match status" value="1"/>
</dbReference>
<dbReference type="AlphaFoldDB" id="A0AA87ZRK6"/>
<feature type="domain" description="C2H2-type" evidence="3">
    <location>
        <begin position="437"/>
        <end position="464"/>
    </location>
</feature>
<feature type="domain" description="C2H2-type" evidence="3">
    <location>
        <begin position="117"/>
        <end position="144"/>
    </location>
</feature>
<feature type="domain" description="C2H2-type" evidence="3">
    <location>
        <begin position="9"/>
        <end position="36"/>
    </location>
</feature>
<reference evidence="4" key="1">
    <citation type="submission" date="2023-07" db="EMBL/GenBank/DDBJ databases">
        <title>draft genome sequence of fig (Ficus carica).</title>
        <authorList>
            <person name="Takahashi T."/>
            <person name="Nishimura K."/>
        </authorList>
    </citation>
    <scope>NUCLEOTIDE SEQUENCE</scope>
</reference>
<keyword evidence="5" id="KW-1185">Reference proteome</keyword>
<accession>A0AA87ZRK6</accession>
<dbReference type="PROSITE" id="PS50157">
    <property type="entry name" value="ZINC_FINGER_C2H2_2"/>
    <property type="match status" value="5"/>
</dbReference>
<keyword evidence="1" id="KW-0862">Zinc</keyword>
<sequence length="524" mass="58611">MDQDQEQRHVCRFCNKSFLSGKVLGGHMRCHGTKNSAKTEKKKLTNNSEKDGERTGYGLRVNPKKSSRLSGASNSLDEEPSSGQDVFCRVCGKGFDSMRALFGHMRHHSGMRKKEEVHCKECGREFESLRALTGHMKCHSEKRFLGVANGVVVVPREKLLGETSRLVRKKRSRRLLRYKISPNCSFYNLSESSSGVELEHDREVEEAAICLLMLSRGLRSWDEFCSVTESSDNNSSPFEAKSPNRALENADGWIKVVKKPRLEKLETFRSSGSEAFFDEKKLSELSEDDFGLETDDEKMTLEASVDAEIERECQDGMRIINSVEEAELDENQIENLVISDPMLNFGPEKSDNSNSKKIEYKCRTCNKIFNSHQALGGHQTIHRTTKNNFSAVQFDDAGQCSTDIPGIETAKSVENSTDSRVTMTTAGNETNSGYKEHKCPICLKVFGSGQALGGHKRAHMARDSEVEADQITLIKQQVCNFSGVLDLGVSVTLGDEEAKTDVQLNSWWAKNDLNHEVLVGLMPN</sequence>
<dbReference type="Gene3D" id="3.30.160.60">
    <property type="entry name" value="Classic Zinc Finger"/>
    <property type="match status" value="4"/>
</dbReference>
<dbReference type="EMBL" id="BTGU01000014">
    <property type="protein sequence ID" value="GMN42134.1"/>
    <property type="molecule type" value="Genomic_DNA"/>
</dbReference>
<evidence type="ECO:0000313" key="5">
    <source>
        <dbReference type="Proteomes" id="UP001187192"/>
    </source>
</evidence>
<evidence type="ECO:0000259" key="3">
    <source>
        <dbReference type="PROSITE" id="PS50157"/>
    </source>
</evidence>
<feature type="region of interest" description="Disordered" evidence="2">
    <location>
        <begin position="29"/>
        <end position="83"/>
    </location>
</feature>